<proteinExistence type="predicted"/>
<evidence type="ECO:0000313" key="2">
    <source>
        <dbReference type="EMBL" id="KYO36548.1"/>
    </source>
</evidence>
<keyword evidence="1" id="KW-0732">Signal</keyword>
<gene>
    <name evidence="2" type="ORF">Y1Q_0024261</name>
</gene>
<feature type="chain" id="PRO_5012317111" evidence="1">
    <location>
        <begin position="16"/>
        <end position="112"/>
    </location>
</feature>
<sequence>MCLLELSCLSTGIVAFCPSNTSCHALMLVSKRIPKQLSPPLGTGLTNIAVSSVSLLAVSRIMGHQLELLNQEEAVDLKADRVLWINLQSKVWVHASSFDWWERIVLLTWDDQ</sequence>
<dbReference type="EMBL" id="AKHW03002956">
    <property type="protein sequence ID" value="KYO36548.1"/>
    <property type="molecule type" value="Genomic_DNA"/>
</dbReference>
<keyword evidence="3" id="KW-1185">Reference proteome</keyword>
<name>A0A151NIC2_ALLMI</name>
<protein>
    <submittedName>
        <fullName evidence="2">Uncharacterized protein</fullName>
    </submittedName>
</protein>
<evidence type="ECO:0000256" key="1">
    <source>
        <dbReference type="SAM" id="SignalP"/>
    </source>
</evidence>
<organism evidence="2 3">
    <name type="scientific">Alligator mississippiensis</name>
    <name type="common">American alligator</name>
    <dbReference type="NCBI Taxonomy" id="8496"/>
    <lineage>
        <taxon>Eukaryota</taxon>
        <taxon>Metazoa</taxon>
        <taxon>Chordata</taxon>
        <taxon>Craniata</taxon>
        <taxon>Vertebrata</taxon>
        <taxon>Euteleostomi</taxon>
        <taxon>Archelosauria</taxon>
        <taxon>Archosauria</taxon>
        <taxon>Crocodylia</taxon>
        <taxon>Alligatoridae</taxon>
        <taxon>Alligatorinae</taxon>
        <taxon>Alligator</taxon>
    </lineage>
</organism>
<reference evidence="2 3" key="1">
    <citation type="journal article" date="2012" name="Genome Biol.">
        <title>Sequencing three crocodilian genomes to illuminate the evolution of archosaurs and amniotes.</title>
        <authorList>
            <person name="St John J.A."/>
            <person name="Braun E.L."/>
            <person name="Isberg S.R."/>
            <person name="Miles L.G."/>
            <person name="Chong A.Y."/>
            <person name="Gongora J."/>
            <person name="Dalzell P."/>
            <person name="Moran C."/>
            <person name="Bed'hom B."/>
            <person name="Abzhanov A."/>
            <person name="Burgess S.C."/>
            <person name="Cooksey A.M."/>
            <person name="Castoe T.A."/>
            <person name="Crawford N.G."/>
            <person name="Densmore L.D."/>
            <person name="Drew J.C."/>
            <person name="Edwards S.V."/>
            <person name="Faircloth B.C."/>
            <person name="Fujita M.K."/>
            <person name="Greenwold M.J."/>
            <person name="Hoffmann F.G."/>
            <person name="Howard J.M."/>
            <person name="Iguchi T."/>
            <person name="Janes D.E."/>
            <person name="Khan S.Y."/>
            <person name="Kohno S."/>
            <person name="de Koning A.J."/>
            <person name="Lance S.L."/>
            <person name="McCarthy F.M."/>
            <person name="McCormack J.E."/>
            <person name="Merchant M.E."/>
            <person name="Peterson D.G."/>
            <person name="Pollock D.D."/>
            <person name="Pourmand N."/>
            <person name="Raney B.J."/>
            <person name="Roessler K.A."/>
            <person name="Sanford J.R."/>
            <person name="Sawyer R.H."/>
            <person name="Schmidt C.J."/>
            <person name="Triplett E.W."/>
            <person name="Tuberville T.D."/>
            <person name="Venegas-Anaya M."/>
            <person name="Howard J.T."/>
            <person name="Jarvis E.D."/>
            <person name="Guillette L.J.Jr."/>
            <person name="Glenn T.C."/>
            <person name="Green R.E."/>
            <person name="Ray D.A."/>
        </authorList>
    </citation>
    <scope>NUCLEOTIDE SEQUENCE [LARGE SCALE GENOMIC DNA]</scope>
    <source>
        <strain evidence="2">KSC_2009_1</strain>
    </source>
</reference>
<accession>A0A151NIC2</accession>
<dbReference type="AlphaFoldDB" id="A0A151NIC2"/>
<comment type="caution">
    <text evidence="2">The sequence shown here is derived from an EMBL/GenBank/DDBJ whole genome shotgun (WGS) entry which is preliminary data.</text>
</comment>
<dbReference type="Proteomes" id="UP000050525">
    <property type="component" value="Unassembled WGS sequence"/>
</dbReference>
<evidence type="ECO:0000313" key="3">
    <source>
        <dbReference type="Proteomes" id="UP000050525"/>
    </source>
</evidence>
<feature type="signal peptide" evidence="1">
    <location>
        <begin position="1"/>
        <end position="15"/>
    </location>
</feature>